<dbReference type="InterPro" id="IPR011051">
    <property type="entry name" value="RmlC_Cupin_sf"/>
</dbReference>
<evidence type="ECO:0000313" key="3">
    <source>
        <dbReference type="EMBL" id="WAH37798.1"/>
    </source>
</evidence>
<dbReference type="CDD" id="cd02209">
    <property type="entry name" value="cupin_XRE_C"/>
    <property type="match status" value="1"/>
</dbReference>
<dbReference type="SUPFAM" id="SSF51182">
    <property type="entry name" value="RmlC-like cupins"/>
    <property type="match status" value="1"/>
</dbReference>
<dbReference type="Pfam" id="PF07883">
    <property type="entry name" value="Cupin_2"/>
    <property type="match status" value="1"/>
</dbReference>
<organism evidence="3 4">
    <name type="scientific">Alicyclobacillus dauci</name>
    <dbReference type="NCBI Taxonomy" id="1475485"/>
    <lineage>
        <taxon>Bacteria</taxon>
        <taxon>Bacillati</taxon>
        <taxon>Bacillota</taxon>
        <taxon>Bacilli</taxon>
        <taxon>Bacillales</taxon>
        <taxon>Alicyclobacillaceae</taxon>
        <taxon>Alicyclobacillus</taxon>
    </lineage>
</organism>
<dbReference type="PANTHER" id="PTHR46797">
    <property type="entry name" value="HTH-TYPE TRANSCRIPTIONAL REGULATOR"/>
    <property type="match status" value="1"/>
</dbReference>
<feature type="domain" description="HTH cro/C1-type" evidence="2">
    <location>
        <begin position="14"/>
        <end position="68"/>
    </location>
</feature>
<evidence type="ECO:0000256" key="1">
    <source>
        <dbReference type="ARBA" id="ARBA00023125"/>
    </source>
</evidence>
<gene>
    <name evidence="3" type="ORF">NZD86_04645</name>
</gene>
<dbReference type="InterPro" id="IPR050807">
    <property type="entry name" value="TransReg_Diox_bact_type"/>
</dbReference>
<dbReference type="InterPro" id="IPR001387">
    <property type="entry name" value="Cro/C1-type_HTH"/>
</dbReference>
<reference evidence="3" key="1">
    <citation type="submission" date="2022-08" db="EMBL/GenBank/DDBJ databases">
        <title>Alicyclobacillus dauci DSM2870, complete genome.</title>
        <authorList>
            <person name="Wang Q."/>
            <person name="Cai R."/>
            <person name="Wang Z."/>
        </authorList>
    </citation>
    <scope>NUCLEOTIDE SEQUENCE</scope>
    <source>
        <strain evidence="3">DSM 28700</strain>
    </source>
</reference>
<accession>A0ABY6Z556</accession>
<keyword evidence="4" id="KW-1185">Reference proteome</keyword>
<dbReference type="Proteomes" id="UP001164803">
    <property type="component" value="Chromosome"/>
</dbReference>
<dbReference type="Gene3D" id="2.60.120.10">
    <property type="entry name" value="Jelly Rolls"/>
    <property type="match status" value="1"/>
</dbReference>
<proteinExistence type="predicted"/>
<dbReference type="InterPro" id="IPR014710">
    <property type="entry name" value="RmlC-like_jellyroll"/>
</dbReference>
<dbReference type="CDD" id="cd00093">
    <property type="entry name" value="HTH_XRE"/>
    <property type="match status" value="1"/>
</dbReference>
<dbReference type="Pfam" id="PF01381">
    <property type="entry name" value="HTH_3"/>
    <property type="match status" value="1"/>
</dbReference>
<sequence length="190" mass="21122">MNADDLTQTIGQTLRRLRKERDWTLDQLAQATGVSKPMLGQIERGETNPTVVTLWKIATGLKVSFASFLQELESPRVTVIRRSDQPVVADDGGTYVVRNLFALRDGDAEPIDLFDTRLAAGATHRAEPHGEQVTEGIWVKRGNLSVRLGETLYDLAEGDAIKFPADVHHSYENRGESDCEFVILLVYARG</sequence>
<dbReference type="Gene3D" id="1.10.260.40">
    <property type="entry name" value="lambda repressor-like DNA-binding domains"/>
    <property type="match status" value="1"/>
</dbReference>
<dbReference type="SMART" id="SM00530">
    <property type="entry name" value="HTH_XRE"/>
    <property type="match status" value="1"/>
</dbReference>
<name>A0ABY6Z556_9BACL</name>
<dbReference type="InterPro" id="IPR010982">
    <property type="entry name" value="Lambda_DNA-bd_dom_sf"/>
</dbReference>
<evidence type="ECO:0000259" key="2">
    <source>
        <dbReference type="PROSITE" id="PS50943"/>
    </source>
</evidence>
<dbReference type="RefSeq" id="WP_268045322.1">
    <property type="nucleotide sequence ID" value="NZ_CP104064.1"/>
</dbReference>
<dbReference type="PANTHER" id="PTHR46797:SF1">
    <property type="entry name" value="METHYLPHOSPHONATE SYNTHASE"/>
    <property type="match status" value="1"/>
</dbReference>
<dbReference type="InterPro" id="IPR013096">
    <property type="entry name" value="Cupin_2"/>
</dbReference>
<dbReference type="PROSITE" id="PS50943">
    <property type="entry name" value="HTH_CROC1"/>
    <property type="match status" value="1"/>
</dbReference>
<protein>
    <submittedName>
        <fullName evidence="3">XRE family transcriptional regulator</fullName>
    </submittedName>
</protein>
<evidence type="ECO:0000313" key="4">
    <source>
        <dbReference type="Proteomes" id="UP001164803"/>
    </source>
</evidence>
<dbReference type="EMBL" id="CP104064">
    <property type="protein sequence ID" value="WAH37798.1"/>
    <property type="molecule type" value="Genomic_DNA"/>
</dbReference>
<keyword evidence="1" id="KW-0238">DNA-binding</keyword>
<dbReference type="SUPFAM" id="SSF47413">
    <property type="entry name" value="lambda repressor-like DNA-binding domains"/>
    <property type="match status" value="1"/>
</dbReference>